<dbReference type="GO" id="GO:0000981">
    <property type="term" value="F:DNA-binding transcription factor activity, RNA polymerase II-specific"/>
    <property type="evidence" value="ECO:0007669"/>
    <property type="project" value="InterPro"/>
</dbReference>
<dbReference type="AlphaFoldDB" id="A0A9P7L097"/>
<dbReference type="CDD" id="cd02440">
    <property type="entry name" value="AdoMet_MTases"/>
    <property type="match status" value="1"/>
</dbReference>
<comment type="similarity">
    <text evidence="2">Belongs to the methyltransferase superfamily. LaeA methyltransferase family.</text>
</comment>
<feature type="domain" description="Zn(2)-C6 fungal-type" evidence="4">
    <location>
        <begin position="8"/>
        <end position="35"/>
    </location>
</feature>
<dbReference type="SUPFAM" id="SSF53335">
    <property type="entry name" value="S-adenosyl-L-methionine-dependent methyltransferases"/>
    <property type="match status" value="1"/>
</dbReference>
<dbReference type="EMBL" id="JAGPUO010000001">
    <property type="protein sequence ID" value="KAG5665341.1"/>
    <property type="molecule type" value="Genomic_DNA"/>
</dbReference>
<dbReference type="SUPFAM" id="SSF57701">
    <property type="entry name" value="Zn2/Cys6 DNA-binding domain"/>
    <property type="match status" value="1"/>
</dbReference>
<gene>
    <name evidence="5" type="ORF">KAF25_009466</name>
</gene>
<protein>
    <recommendedName>
        <fullName evidence="4">Zn(2)-C6 fungal-type domain-containing protein</fullName>
    </recommendedName>
</protein>
<evidence type="ECO:0000313" key="5">
    <source>
        <dbReference type="EMBL" id="KAG5665341.1"/>
    </source>
</evidence>
<dbReference type="PANTHER" id="PTHR43591">
    <property type="entry name" value="METHYLTRANSFERASE"/>
    <property type="match status" value="1"/>
</dbReference>
<dbReference type="Proteomes" id="UP000782241">
    <property type="component" value="Unassembled WGS sequence"/>
</dbReference>
<dbReference type="GO" id="GO:0008270">
    <property type="term" value="F:zinc ion binding"/>
    <property type="evidence" value="ECO:0007669"/>
    <property type="project" value="InterPro"/>
</dbReference>
<feature type="region of interest" description="Disordered" evidence="3">
    <location>
        <begin position="38"/>
        <end position="82"/>
    </location>
</feature>
<feature type="compositionally biased region" description="Polar residues" evidence="3">
    <location>
        <begin position="56"/>
        <end position="73"/>
    </location>
</feature>
<keyword evidence="1" id="KW-0539">Nucleus</keyword>
<dbReference type="Gene3D" id="3.40.50.150">
    <property type="entry name" value="Vaccinia Virus protein VP39"/>
    <property type="match status" value="1"/>
</dbReference>
<dbReference type="InterPro" id="IPR001138">
    <property type="entry name" value="Zn2Cys6_DnaBD"/>
</dbReference>
<proteinExistence type="inferred from homology"/>
<reference evidence="5" key="1">
    <citation type="submission" date="2021-04" db="EMBL/GenBank/DDBJ databases">
        <title>Draft genome of Fusarium avenaceum strain F156N33, isolated from an atmospheric sample in Virginia.</title>
        <authorList>
            <person name="Yang S."/>
            <person name="Vinatzer B.A."/>
            <person name="Coleman J."/>
        </authorList>
    </citation>
    <scope>NUCLEOTIDE SEQUENCE</scope>
    <source>
        <strain evidence="5">F156N33</strain>
    </source>
</reference>
<evidence type="ECO:0000256" key="2">
    <source>
        <dbReference type="ARBA" id="ARBA00038158"/>
    </source>
</evidence>
<sequence length="695" mass="77333">MLIILQGQKKLKCDGGYPACGRCSTISESCKYSARLPMGRPKKRKVTSETERHDSSAASRTSPSTLAMSMDSDTGSDRGRRASFDTCQHMSEGTPMDMLSFGSETNVDPKLLAFESDNSQQTCACLASLYLSLEEVRKADDLPFTSRLSVLRHLTTTAAGIIQCQICPTKFLWAMQNSQLLNTLLISLAEGYKKIVQFVEDETRRAEEAHESKLLFLADGPKLEVQPQGNSPSGLSLSLYPQDWKNIANKAIKGELFGTAYSKSSSFVAMLQMMEDRQQAWHSGHGHLPPGIGNRLPHQTHEKDPHCGYHASFDMHCNFKHSKGLNPGNYHATSGLNSTSVIHAKMTQAKESQPGQAATDVSGLLPPQHWAEVAEELAAVDDADSALGDDAPESTASITSSILQYRNISGRSYHHDIGNAQYWGTNDEQQNESMDINHHVLTLVLDGALFLAPISKDIKNAVDIGTGTGIWAIDFADSFPDTQVIGTDVSPIQPGWIPANLRFEIEDCTQEWTFAPNSQDYIHFRWLVGSIVDWEQLFKEAYRCLKPGGYIESHEALSRMDCDDGSITEKSAMHQWGKFFVEGGKKIGRSFTIVEDGVQRGAMEKAGFVNLEEKNFKVPIGGWPKDPKMKEIGRYAQATLEQDIEGYVLFMANTVEGWTREEVEVYISMLRRELRQGKMHPYYHQKAVWAQKPME</sequence>
<accession>A0A9P7L097</accession>
<feature type="compositionally biased region" description="Basic and acidic residues" evidence="3">
    <location>
        <begin position="46"/>
        <end position="55"/>
    </location>
</feature>
<keyword evidence="6" id="KW-1185">Reference proteome</keyword>
<comment type="caution">
    <text evidence="5">The sequence shown here is derived from an EMBL/GenBank/DDBJ whole genome shotgun (WGS) entry which is preliminary data.</text>
</comment>
<dbReference type="GO" id="GO:0008168">
    <property type="term" value="F:methyltransferase activity"/>
    <property type="evidence" value="ECO:0007669"/>
    <property type="project" value="TreeGrafter"/>
</dbReference>
<dbReference type="PANTHER" id="PTHR43591:SF10">
    <property type="entry name" value="ABC TRANSMEMBRANE TYPE-1 DOMAIN-CONTAINING PROTEIN-RELATED"/>
    <property type="match status" value="1"/>
</dbReference>
<evidence type="ECO:0000256" key="3">
    <source>
        <dbReference type="SAM" id="MobiDB-lite"/>
    </source>
</evidence>
<evidence type="ECO:0000313" key="6">
    <source>
        <dbReference type="Proteomes" id="UP000782241"/>
    </source>
</evidence>
<evidence type="ECO:0000256" key="1">
    <source>
        <dbReference type="ARBA" id="ARBA00023242"/>
    </source>
</evidence>
<evidence type="ECO:0000259" key="4">
    <source>
        <dbReference type="Pfam" id="PF00172"/>
    </source>
</evidence>
<organism evidence="5 6">
    <name type="scientific">Fusarium avenaceum</name>
    <dbReference type="NCBI Taxonomy" id="40199"/>
    <lineage>
        <taxon>Eukaryota</taxon>
        <taxon>Fungi</taxon>
        <taxon>Dikarya</taxon>
        <taxon>Ascomycota</taxon>
        <taxon>Pezizomycotina</taxon>
        <taxon>Sordariomycetes</taxon>
        <taxon>Hypocreomycetidae</taxon>
        <taxon>Hypocreales</taxon>
        <taxon>Nectriaceae</taxon>
        <taxon>Fusarium</taxon>
        <taxon>Fusarium tricinctum species complex</taxon>
    </lineage>
</organism>
<dbReference type="Pfam" id="PF00172">
    <property type="entry name" value="Zn_clus"/>
    <property type="match status" value="1"/>
</dbReference>
<dbReference type="InterPro" id="IPR036864">
    <property type="entry name" value="Zn2-C6_fun-type_DNA-bd_sf"/>
</dbReference>
<dbReference type="Gene3D" id="4.10.240.10">
    <property type="entry name" value="Zn(2)-C6 fungal-type DNA-binding domain"/>
    <property type="match status" value="1"/>
</dbReference>
<dbReference type="InterPro" id="IPR029063">
    <property type="entry name" value="SAM-dependent_MTases_sf"/>
</dbReference>
<dbReference type="Pfam" id="PF13489">
    <property type="entry name" value="Methyltransf_23"/>
    <property type="match status" value="1"/>
</dbReference>
<dbReference type="CDD" id="cd00067">
    <property type="entry name" value="GAL4"/>
    <property type="match status" value="1"/>
</dbReference>
<name>A0A9P7L097_9HYPO</name>